<evidence type="ECO:0000256" key="7">
    <source>
        <dbReference type="ARBA" id="ARBA00023242"/>
    </source>
</evidence>
<dbReference type="PANTHER" id="PTHR22930">
    <property type="match status" value="1"/>
</dbReference>
<protein>
    <recommendedName>
        <fullName evidence="9">DDE Tnp4 domain-containing protein</fullName>
    </recommendedName>
</protein>
<keyword evidence="4" id="KW-0540">Nuclease</keyword>
<organism evidence="10 11">
    <name type="scientific">Lithocarpus litseifolius</name>
    <dbReference type="NCBI Taxonomy" id="425828"/>
    <lineage>
        <taxon>Eukaryota</taxon>
        <taxon>Viridiplantae</taxon>
        <taxon>Streptophyta</taxon>
        <taxon>Embryophyta</taxon>
        <taxon>Tracheophyta</taxon>
        <taxon>Spermatophyta</taxon>
        <taxon>Magnoliopsida</taxon>
        <taxon>eudicotyledons</taxon>
        <taxon>Gunneridae</taxon>
        <taxon>Pentapetalae</taxon>
        <taxon>rosids</taxon>
        <taxon>fabids</taxon>
        <taxon>Fagales</taxon>
        <taxon>Fagaceae</taxon>
        <taxon>Lithocarpus</taxon>
    </lineage>
</organism>
<keyword evidence="5" id="KW-0479">Metal-binding</keyword>
<evidence type="ECO:0000256" key="4">
    <source>
        <dbReference type="ARBA" id="ARBA00022722"/>
    </source>
</evidence>
<dbReference type="GO" id="GO:0046872">
    <property type="term" value="F:metal ion binding"/>
    <property type="evidence" value="ECO:0007669"/>
    <property type="project" value="UniProtKB-KW"/>
</dbReference>
<dbReference type="InterPro" id="IPR045249">
    <property type="entry name" value="HARBI1-like"/>
</dbReference>
<evidence type="ECO:0000256" key="6">
    <source>
        <dbReference type="ARBA" id="ARBA00022801"/>
    </source>
</evidence>
<keyword evidence="7" id="KW-0539">Nucleus</keyword>
<feature type="compositionally biased region" description="Polar residues" evidence="8">
    <location>
        <begin position="356"/>
        <end position="365"/>
    </location>
</feature>
<evidence type="ECO:0000313" key="11">
    <source>
        <dbReference type="Proteomes" id="UP001459277"/>
    </source>
</evidence>
<evidence type="ECO:0000313" key="10">
    <source>
        <dbReference type="EMBL" id="KAL0004616.1"/>
    </source>
</evidence>
<evidence type="ECO:0000256" key="2">
    <source>
        <dbReference type="ARBA" id="ARBA00004123"/>
    </source>
</evidence>
<comment type="caution">
    <text evidence="10">The sequence shown here is derived from an EMBL/GenBank/DDBJ whole genome shotgun (WGS) entry which is preliminary data.</text>
</comment>
<dbReference type="GO" id="GO:0016787">
    <property type="term" value="F:hydrolase activity"/>
    <property type="evidence" value="ECO:0007669"/>
    <property type="project" value="UniProtKB-KW"/>
</dbReference>
<proteinExistence type="inferred from homology"/>
<feature type="compositionally biased region" description="Low complexity" evidence="8">
    <location>
        <begin position="12"/>
        <end position="25"/>
    </location>
</feature>
<comment type="subcellular location">
    <subcellularLocation>
        <location evidence="2">Nucleus</location>
    </subcellularLocation>
</comment>
<gene>
    <name evidence="10" type="ORF">SO802_012177</name>
</gene>
<feature type="region of interest" description="Disordered" evidence="8">
    <location>
        <begin position="74"/>
        <end position="115"/>
    </location>
</feature>
<dbReference type="Pfam" id="PF13359">
    <property type="entry name" value="DDE_Tnp_4"/>
    <property type="match status" value="1"/>
</dbReference>
<feature type="compositionally biased region" description="Polar residues" evidence="8">
    <location>
        <begin position="91"/>
        <end position="106"/>
    </location>
</feature>
<evidence type="ECO:0000256" key="5">
    <source>
        <dbReference type="ARBA" id="ARBA00022723"/>
    </source>
</evidence>
<evidence type="ECO:0000256" key="3">
    <source>
        <dbReference type="ARBA" id="ARBA00006958"/>
    </source>
</evidence>
<evidence type="ECO:0000259" key="9">
    <source>
        <dbReference type="Pfam" id="PF13359"/>
    </source>
</evidence>
<dbReference type="InterPro" id="IPR027806">
    <property type="entry name" value="HARBI1_dom"/>
</dbReference>
<dbReference type="PANTHER" id="PTHR22930:SF251">
    <property type="entry name" value="DDE TNP4 DOMAIN-CONTAINING PROTEIN"/>
    <property type="match status" value="1"/>
</dbReference>
<dbReference type="GO" id="GO:0004518">
    <property type="term" value="F:nuclease activity"/>
    <property type="evidence" value="ECO:0007669"/>
    <property type="project" value="UniProtKB-KW"/>
</dbReference>
<comment type="similarity">
    <text evidence="3">Belongs to the HARBI1 family.</text>
</comment>
<reference evidence="10 11" key="1">
    <citation type="submission" date="2024-01" db="EMBL/GenBank/DDBJ databases">
        <title>A telomere-to-telomere, gap-free genome of sweet tea (Lithocarpus litseifolius).</title>
        <authorList>
            <person name="Zhou J."/>
        </authorList>
    </citation>
    <scope>NUCLEOTIDE SEQUENCE [LARGE SCALE GENOMIC DNA]</scope>
    <source>
        <strain evidence="10">Zhou-2022a</strain>
        <tissue evidence="10">Leaf</tissue>
    </source>
</reference>
<feature type="region of interest" description="Disordered" evidence="8">
    <location>
        <begin position="334"/>
        <end position="365"/>
    </location>
</feature>
<evidence type="ECO:0000256" key="8">
    <source>
        <dbReference type="SAM" id="MobiDB-lite"/>
    </source>
</evidence>
<dbReference type="EMBL" id="JAZDWU010000004">
    <property type="protein sequence ID" value="KAL0004616.1"/>
    <property type="molecule type" value="Genomic_DNA"/>
</dbReference>
<keyword evidence="11" id="KW-1185">Reference proteome</keyword>
<dbReference type="Proteomes" id="UP001459277">
    <property type="component" value="Unassembled WGS sequence"/>
</dbReference>
<feature type="domain" description="DDE Tnp4" evidence="9">
    <location>
        <begin position="182"/>
        <end position="316"/>
    </location>
</feature>
<feature type="region of interest" description="Disordered" evidence="8">
    <location>
        <begin position="1"/>
        <end position="29"/>
    </location>
</feature>
<comment type="cofactor">
    <cofactor evidence="1">
        <name>a divalent metal cation</name>
        <dbReference type="ChEBI" id="CHEBI:60240"/>
    </cofactor>
</comment>
<keyword evidence="6" id="KW-0378">Hydrolase</keyword>
<dbReference type="GO" id="GO:0005634">
    <property type="term" value="C:nucleus"/>
    <property type="evidence" value="ECO:0007669"/>
    <property type="project" value="UniProtKB-SubCell"/>
</dbReference>
<accession>A0AAW2D2R5</accession>
<sequence>MALHKELADTASSSSVIPPFSSSSSNAVPTPKRYRTFAQLIGRTRMGWELVTNTVTGSDEAWAYAMAGVHASVEPNSPDDVEELPPLDIGQCSNPKGKQPSHSDTSTGKKRKKGSIDKVTDAIIEFTEMSRKRRNDKESESLKTIEFVPMCDPLSMDKAVAILNTIDNVDDLTLFKKCIEAIDGTHINAHAPAYKSTSYKDRSRDISQIVMCACNFDMRFTYVHAGWEGNAHDSQVMQEALGDPGFQFPWPPRGLYYLVDSRYAIGSAFLPPHKSVKYHAQEFRGSARQPRTPQELFNYRHSSLCIVIKRCFGVMKASHFDEMFHACEGQDMEPGDASTSGGVRVGGGGNDEAFSPQAQQAMPQF</sequence>
<dbReference type="AlphaFoldDB" id="A0AAW2D2R5"/>
<evidence type="ECO:0000256" key="1">
    <source>
        <dbReference type="ARBA" id="ARBA00001968"/>
    </source>
</evidence>
<name>A0AAW2D2R5_9ROSI</name>